<reference evidence="1" key="2">
    <citation type="submission" date="2021-01" db="EMBL/GenBank/DDBJ databases">
        <authorList>
            <person name="Schikora-Tamarit M.A."/>
        </authorList>
    </citation>
    <scope>NUCLEOTIDE SEQUENCE</scope>
    <source>
        <strain evidence="1">NCAIM Y.01608</strain>
    </source>
</reference>
<proteinExistence type="predicted"/>
<sequence>MVATVTVLSEIFVTLHYLCLDSLWGVGSSNSSSLGSLCQLSIGLSTHHTSTPVSSLLLVLFDEVSVDGGNELGQSSLVLWSNVDQGSNSTGFLVNKGSQSSLTLDDSVWNTHLSAQSWQEDNQLDWIDIVGNQHQFGLLVLNQRNNVVQTVLDNKWLG</sequence>
<dbReference type="AlphaFoldDB" id="A0A9P8NUL7"/>
<gene>
    <name evidence="1" type="ORF">OGATHE_005875</name>
</gene>
<reference evidence="1" key="1">
    <citation type="journal article" date="2021" name="Open Biol.">
        <title>Shared evolutionary footprints suggest mitochondrial oxidative damage underlies multiple complex I losses in fungi.</title>
        <authorList>
            <person name="Schikora-Tamarit M.A."/>
            <person name="Marcet-Houben M."/>
            <person name="Nosek J."/>
            <person name="Gabaldon T."/>
        </authorList>
    </citation>
    <scope>NUCLEOTIDE SEQUENCE</scope>
    <source>
        <strain evidence="1">NCAIM Y.01608</strain>
    </source>
</reference>
<organism evidence="1 2">
    <name type="scientific">Ogataea polymorpha</name>
    <dbReference type="NCBI Taxonomy" id="460523"/>
    <lineage>
        <taxon>Eukaryota</taxon>
        <taxon>Fungi</taxon>
        <taxon>Dikarya</taxon>
        <taxon>Ascomycota</taxon>
        <taxon>Saccharomycotina</taxon>
        <taxon>Pichiomycetes</taxon>
        <taxon>Pichiales</taxon>
        <taxon>Pichiaceae</taxon>
        <taxon>Ogataea</taxon>
    </lineage>
</organism>
<protein>
    <submittedName>
        <fullName evidence="1">Uncharacterized protein</fullName>
    </submittedName>
</protein>
<comment type="caution">
    <text evidence="1">The sequence shown here is derived from an EMBL/GenBank/DDBJ whole genome shotgun (WGS) entry which is preliminary data.</text>
</comment>
<evidence type="ECO:0000313" key="2">
    <source>
        <dbReference type="Proteomes" id="UP000788993"/>
    </source>
</evidence>
<accession>A0A9P8NUL7</accession>
<dbReference type="Proteomes" id="UP000788993">
    <property type="component" value="Unassembled WGS sequence"/>
</dbReference>
<dbReference type="EMBL" id="JAEUBD010001504">
    <property type="protein sequence ID" value="KAH3659830.1"/>
    <property type="molecule type" value="Genomic_DNA"/>
</dbReference>
<name>A0A9P8NUL7_9ASCO</name>
<evidence type="ECO:0000313" key="1">
    <source>
        <dbReference type="EMBL" id="KAH3659830.1"/>
    </source>
</evidence>
<keyword evidence="2" id="KW-1185">Reference proteome</keyword>